<organism evidence="1 2">
    <name type="scientific">Saliniradius amylolyticus</name>
    <dbReference type="NCBI Taxonomy" id="2183582"/>
    <lineage>
        <taxon>Bacteria</taxon>
        <taxon>Pseudomonadati</taxon>
        <taxon>Pseudomonadota</taxon>
        <taxon>Gammaproteobacteria</taxon>
        <taxon>Alteromonadales</taxon>
        <taxon>Alteromonadaceae</taxon>
        <taxon>Saliniradius</taxon>
    </lineage>
</organism>
<keyword evidence="2" id="KW-1185">Reference proteome</keyword>
<dbReference type="Proteomes" id="UP000245728">
    <property type="component" value="Chromosome"/>
</dbReference>
<sequence length="73" mass="7986">MLTTSAPDMQAVGLQAVVNEHHNYFALNLVVNGTRTTTKSVVEFPNLAELEDFCRKHNIDTIGTEAQREAAGV</sequence>
<reference evidence="1 2" key="1">
    <citation type="submission" date="2018-05" db="EMBL/GenBank/DDBJ databases">
        <title>Salinimonas sp. HMF8227 Genome sequencing and assembly.</title>
        <authorList>
            <person name="Kang H."/>
            <person name="Kang J."/>
            <person name="Cha I."/>
            <person name="Kim H."/>
            <person name="Joh K."/>
        </authorList>
    </citation>
    <scope>NUCLEOTIDE SEQUENCE [LARGE SCALE GENOMIC DNA]</scope>
    <source>
        <strain evidence="1 2">HMF8227</strain>
    </source>
</reference>
<proteinExistence type="predicted"/>
<dbReference type="EMBL" id="CP029347">
    <property type="protein sequence ID" value="AWL11913.1"/>
    <property type="molecule type" value="Genomic_DNA"/>
</dbReference>
<evidence type="ECO:0000313" key="2">
    <source>
        <dbReference type="Proteomes" id="UP000245728"/>
    </source>
</evidence>
<dbReference type="OrthoDB" id="9807790at2"/>
<dbReference type="AlphaFoldDB" id="A0A2S2E2Q1"/>
<name>A0A2S2E2Q1_9ALTE</name>
<evidence type="ECO:0000313" key="1">
    <source>
        <dbReference type="EMBL" id="AWL11913.1"/>
    </source>
</evidence>
<protein>
    <submittedName>
        <fullName evidence="1">Uncharacterized protein</fullName>
    </submittedName>
</protein>
<dbReference type="KEGG" id="salh:HMF8227_01438"/>
<accession>A0A2S2E2Q1</accession>
<gene>
    <name evidence="1" type="ORF">HMF8227_01438</name>
</gene>